<accession>A0A857JLM1</accession>
<organism evidence="1 2">
    <name type="scientific">Paraglaciecola mesophila</name>
    <dbReference type="NCBI Taxonomy" id="197222"/>
    <lineage>
        <taxon>Bacteria</taxon>
        <taxon>Pseudomonadati</taxon>
        <taxon>Pseudomonadota</taxon>
        <taxon>Gammaproteobacteria</taxon>
        <taxon>Alteromonadales</taxon>
        <taxon>Alteromonadaceae</taxon>
        <taxon>Paraglaciecola</taxon>
    </lineage>
</organism>
<dbReference type="RefSeq" id="WP_160180465.1">
    <property type="nucleotide sequence ID" value="NZ_CP047656.1"/>
</dbReference>
<evidence type="ECO:0000313" key="2">
    <source>
        <dbReference type="Proteomes" id="UP000464524"/>
    </source>
</evidence>
<dbReference type="EMBL" id="CP047656">
    <property type="protein sequence ID" value="QHJ12406.1"/>
    <property type="molecule type" value="Genomic_DNA"/>
</dbReference>
<protein>
    <submittedName>
        <fullName evidence="1">Uncharacterized protein</fullName>
    </submittedName>
</protein>
<dbReference type="Proteomes" id="UP000464524">
    <property type="component" value="Chromosome"/>
</dbReference>
<reference evidence="1 2" key="1">
    <citation type="submission" date="2019-12" db="EMBL/GenBank/DDBJ databases">
        <title>Genome sequencing and assembly of endphytes of Porphyra tenera.</title>
        <authorList>
            <person name="Park J.M."/>
            <person name="Shin R."/>
            <person name="Jo S.H."/>
        </authorList>
    </citation>
    <scope>NUCLEOTIDE SEQUENCE [LARGE SCALE GENOMIC DNA]</scope>
    <source>
        <strain evidence="1 2">GPM4</strain>
    </source>
</reference>
<evidence type="ECO:0000313" key="1">
    <source>
        <dbReference type="EMBL" id="QHJ12406.1"/>
    </source>
</evidence>
<keyword evidence="2" id="KW-1185">Reference proteome</keyword>
<dbReference type="OrthoDB" id="5733587at2"/>
<dbReference type="KEGG" id="pmes:FX988_02663"/>
<dbReference type="AlphaFoldDB" id="A0A857JLM1"/>
<proteinExistence type="predicted"/>
<sequence length="150" mass="16980">MSHNFLCPNHRQWLATNPLAAHTHLRETQDTGQYYRDQGAWQQALPYLGCAYETAEIVMTQADRQTSAKVVDFTATAVLLADTLQKLGQKALSLAIYDQAQKRLKPELTLSYQQPKLQRCVIDCIKSLALGAGFHQKFMHSQTNEEHALH</sequence>
<name>A0A857JLM1_9ALTE</name>
<gene>
    <name evidence="1" type="ORF">FX988_02663</name>
</gene>